<reference evidence="3 4" key="1">
    <citation type="submission" date="2014-03" db="EMBL/GenBank/DDBJ databases">
        <title>Genomics of Bifidobacteria.</title>
        <authorList>
            <person name="Ventura M."/>
            <person name="Milani C."/>
            <person name="Lugli G.A."/>
        </authorList>
    </citation>
    <scope>NUCLEOTIDE SEQUENCE [LARGE SCALE GENOMIC DNA]</scope>
    <source>
        <strain evidence="3 4">LMG 21775</strain>
    </source>
</reference>
<dbReference type="STRING" id="218140.BPSY_1281"/>
<keyword evidence="2" id="KW-0732">Signal</keyword>
<evidence type="ECO:0008006" key="5">
    <source>
        <dbReference type="Google" id="ProtNLM"/>
    </source>
</evidence>
<dbReference type="RefSeq" id="WP_051921774.1">
    <property type="nucleotide sequence ID" value="NZ_JGZI01000009.1"/>
</dbReference>
<dbReference type="PROSITE" id="PS51257">
    <property type="entry name" value="PROKAR_LIPOPROTEIN"/>
    <property type="match status" value="1"/>
</dbReference>
<evidence type="ECO:0000256" key="1">
    <source>
        <dbReference type="SAM" id="MobiDB-lite"/>
    </source>
</evidence>
<comment type="caution">
    <text evidence="3">The sequence shown here is derived from an EMBL/GenBank/DDBJ whole genome shotgun (WGS) entry which is preliminary data.</text>
</comment>
<dbReference type="AlphaFoldDB" id="A0A087CGN0"/>
<evidence type="ECO:0000256" key="2">
    <source>
        <dbReference type="SAM" id="SignalP"/>
    </source>
</evidence>
<evidence type="ECO:0000313" key="4">
    <source>
        <dbReference type="Proteomes" id="UP000029050"/>
    </source>
</evidence>
<proteinExistence type="predicted"/>
<feature type="compositionally biased region" description="Low complexity" evidence="1">
    <location>
        <begin position="22"/>
        <end position="57"/>
    </location>
</feature>
<sequence>MNKKAISLLICGLLTIGLAGCSSESSASSSEAEASASALAAESKSAEAAKAAAASEQAKQELDSAKSELSSTISDAHTLLDSSNDNVADPQTRVDLTDAINTATAIDSESPDDFTDAVQPLQSAMDKVTASVEQKKADDAAAAQKAAEEKAAQEEAAQEKAAADQAAAQKAAAEAAAQAKAKSDAEAAQQQSQQQSGNGSLLAVCKDGTRSTSAPGAPNYRGMCSHHGGISQKLGRQ</sequence>
<dbReference type="OrthoDB" id="3240613at2"/>
<dbReference type="Proteomes" id="UP000029050">
    <property type="component" value="Unassembled WGS sequence"/>
</dbReference>
<protein>
    <recommendedName>
        <fullName evidence="5">Lipoprotein</fullName>
    </recommendedName>
</protein>
<feature type="chain" id="PRO_5001819432" description="Lipoprotein" evidence="2">
    <location>
        <begin position="28"/>
        <end position="237"/>
    </location>
</feature>
<dbReference type="EMBL" id="JGZI01000009">
    <property type="protein sequence ID" value="KFI82430.1"/>
    <property type="molecule type" value="Genomic_DNA"/>
</dbReference>
<evidence type="ECO:0000313" key="3">
    <source>
        <dbReference type="EMBL" id="KFI82430.1"/>
    </source>
</evidence>
<organism evidence="3 4">
    <name type="scientific">Bifidobacterium psychraerophilum</name>
    <dbReference type="NCBI Taxonomy" id="218140"/>
    <lineage>
        <taxon>Bacteria</taxon>
        <taxon>Bacillati</taxon>
        <taxon>Actinomycetota</taxon>
        <taxon>Actinomycetes</taxon>
        <taxon>Bifidobacteriales</taxon>
        <taxon>Bifidobacteriaceae</taxon>
        <taxon>Bifidobacterium</taxon>
    </lineage>
</organism>
<keyword evidence="4" id="KW-1185">Reference proteome</keyword>
<accession>A0A087CGN0</accession>
<gene>
    <name evidence="3" type="ORF">BPSY_1281</name>
</gene>
<dbReference type="GeneID" id="98300487"/>
<name>A0A087CGN0_9BIFI</name>
<feature type="signal peptide" evidence="2">
    <location>
        <begin position="1"/>
        <end position="27"/>
    </location>
</feature>
<feature type="region of interest" description="Disordered" evidence="1">
    <location>
        <begin position="103"/>
        <end position="237"/>
    </location>
</feature>
<feature type="compositionally biased region" description="Low complexity" evidence="1">
    <location>
        <begin position="163"/>
        <end position="195"/>
    </location>
</feature>
<feature type="compositionally biased region" description="Basic and acidic residues" evidence="1">
    <location>
        <begin position="146"/>
        <end position="162"/>
    </location>
</feature>
<feature type="region of interest" description="Disordered" evidence="1">
    <location>
        <begin position="21"/>
        <end position="71"/>
    </location>
</feature>